<evidence type="ECO:0000313" key="2">
    <source>
        <dbReference type="Proteomes" id="UP000012101"/>
    </source>
</evidence>
<organism evidence="1 2">
    <name type="scientific">Leptospira weilii str. 2006001855</name>
    <dbReference type="NCBI Taxonomy" id="996804"/>
    <lineage>
        <taxon>Bacteria</taxon>
        <taxon>Pseudomonadati</taxon>
        <taxon>Spirochaetota</taxon>
        <taxon>Spirochaetia</taxon>
        <taxon>Leptospirales</taxon>
        <taxon>Leptospiraceae</taxon>
        <taxon>Leptospira</taxon>
    </lineage>
</organism>
<name>M6FK66_9LEPT</name>
<evidence type="ECO:0008006" key="3">
    <source>
        <dbReference type="Google" id="ProtNLM"/>
    </source>
</evidence>
<gene>
    <name evidence="1" type="ORF">LEP1GSC038_1532</name>
</gene>
<dbReference type="EMBL" id="AFJM02000029">
    <property type="protein sequence ID" value="EMM73163.1"/>
    <property type="molecule type" value="Genomic_DNA"/>
</dbReference>
<comment type="caution">
    <text evidence="1">The sequence shown here is derived from an EMBL/GenBank/DDBJ whole genome shotgun (WGS) entry which is preliminary data.</text>
</comment>
<proteinExistence type="predicted"/>
<evidence type="ECO:0000313" key="1">
    <source>
        <dbReference type="EMBL" id="EMM73163.1"/>
    </source>
</evidence>
<dbReference type="AlphaFoldDB" id="M6FK66"/>
<dbReference type="Proteomes" id="UP000012101">
    <property type="component" value="Unassembled WGS sequence"/>
</dbReference>
<accession>M6FK66</accession>
<protein>
    <recommendedName>
        <fullName evidence="3">Transposase IS66 C-terminal domain-containing protein</fullName>
    </recommendedName>
</protein>
<reference evidence="1 2" key="1">
    <citation type="submission" date="2013-01" db="EMBL/GenBank/DDBJ databases">
        <authorList>
            <person name="Harkins D.M."/>
            <person name="Durkin A.S."/>
            <person name="Brinkac L.M."/>
            <person name="Haft D.H."/>
            <person name="Selengut J.D."/>
            <person name="Sanka R."/>
            <person name="DePew J."/>
            <person name="Purushe J."/>
            <person name="Hospenthal D.R."/>
            <person name="Murray C.K."/>
            <person name="Pimentel G."/>
            <person name="Wasfy M."/>
            <person name="Vinetz J.M."/>
            <person name="Sutton G.G."/>
            <person name="Nierman W.C."/>
            <person name="Fouts D.E."/>
        </authorList>
    </citation>
    <scope>NUCLEOTIDE SEQUENCE [LARGE SCALE GENOMIC DNA]</scope>
    <source>
        <strain evidence="1 2">2006001855</strain>
    </source>
</reference>
<sequence>MSAGATTSAGFYSLVQNAKVSGIDPYAFLQDLFKSWEMKPILSSNDLPQPAID</sequence>